<evidence type="ECO:0000313" key="2">
    <source>
        <dbReference type="Proteomes" id="UP001187531"/>
    </source>
</evidence>
<proteinExistence type="predicted"/>
<gene>
    <name evidence="1" type="ORF">QYM36_011205</name>
</gene>
<keyword evidence="2" id="KW-1185">Reference proteome</keyword>
<dbReference type="EMBL" id="JAVRJZ010000015">
    <property type="protein sequence ID" value="KAK2712436.1"/>
    <property type="molecule type" value="Genomic_DNA"/>
</dbReference>
<accession>A0AA88L4H0</accession>
<name>A0AA88L4H0_ARTSF</name>
<sequence length="115" mass="13603">MVEPIINELNYLSYDERLKKLKLPTLVYHRRRGDMLLTQKLSNDTSSLLNLNMSYQSHTRGHSKKLPKCHVNTRMRPNWNSLSESTVTATSPITFKKSLDSEWSCRNWKYCWQDP</sequence>
<protein>
    <submittedName>
        <fullName evidence="1">Uncharacterized protein</fullName>
    </submittedName>
</protein>
<evidence type="ECO:0000313" key="1">
    <source>
        <dbReference type="EMBL" id="KAK2712436.1"/>
    </source>
</evidence>
<organism evidence="1 2">
    <name type="scientific">Artemia franciscana</name>
    <name type="common">Brine shrimp</name>
    <name type="synonym">Artemia sanfranciscana</name>
    <dbReference type="NCBI Taxonomy" id="6661"/>
    <lineage>
        <taxon>Eukaryota</taxon>
        <taxon>Metazoa</taxon>
        <taxon>Ecdysozoa</taxon>
        <taxon>Arthropoda</taxon>
        <taxon>Crustacea</taxon>
        <taxon>Branchiopoda</taxon>
        <taxon>Anostraca</taxon>
        <taxon>Artemiidae</taxon>
        <taxon>Artemia</taxon>
    </lineage>
</organism>
<dbReference type="AlphaFoldDB" id="A0AA88L4H0"/>
<reference evidence="1" key="1">
    <citation type="submission" date="2023-07" db="EMBL/GenBank/DDBJ databases">
        <title>Chromosome-level genome assembly of Artemia franciscana.</title>
        <authorList>
            <person name="Jo E."/>
        </authorList>
    </citation>
    <scope>NUCLEOTIDE SEQUENCE</scope>
    <source>
        <tissue evidence="1">Whole body</tissue>
    </source>
</reference>
<feature type="non-terminal residue" evidence="1">
    <location>
        <position position="115"/>
    </location>
</feature>
<dbReference type="Proteomes" id="UP001187531">
    <property type="component" value="Unassembled WGS sequence"/>
</dbReference>
<comment type="caution">
    <text evidence="1">The sequence shown here is derived from an EMBL/GenBank/DDBJ whole genome shotgun (WGS) entry which is preliminary data.</text>
</comment>